<feature type="domain" description="Acyl-CoA oxidase C-alpha1" evidence="18">
    <location>
        <begin position="285"/>
        <end position="446"/>
    </location>
</feature>
<dbReference type="FunFam" id="1.20.140.10:FF:000015">
    <property type="entry name" value="Acyl-coenzyme A oxidase"/>
    <property type="match status" value="1"/>
</dbReference>
<dbReference type="Gene3D" id="2.40.110.10">
    <property type="entry name" value="Butyryl-CoA Dehydrogenase, subunit A, domain 2"/>
    <property type="match status" value="1"/>
</dbReference>
<gene>
    <name evidence="20" type="primary">20211218</name>
    <name evidence="19" type="ORF">HELRODRAFT_189284</name>
</gene>
<dbReference type="STRING" id="6412.T1FQX1"/>
<dbReference type="Pfam" id="PF14749">
    <property type="entry name" value="Acyl-CoA_ox_N"/>
    <property type="match status" value="1"/>
</dbReference>
<dbReference type="eggNOG" id="KOG0136">
    <property type="taxonomic scope" value="Eukaryota"/>
</dbReference>
<dbReference type="GO" id="GO:0005504">
    <property type="term" value="F:fatty acid binding"/>
    <property type="evidence" value="ECO:0000318"/>
    <property type="project" value="GO_Central"/>
</dbReference>
<feature type="active site" description="Proton acceptor" evidence="13">
    <location>
        <position position="431"/>
    </location>
</feature>
<dbReference type="SUPFAM" id="SSF56645">
    <property type="entry name" value="Acyl-CoA dehydrogenase NM domain-like"/>
    <property type="match status" value="1"/>
</dbReference>
<evidence type="ECO:0000256" key="9">
    <source>
        <dbReference type="ARBA" id="ARBA00023002"/>
    </source>
</evidence>
<keyword evidence="6 12" id="KW-0285">Flavoprotein</keyword>
<evidence type="ECO:0000256" key="3">
    <source>
        <dbReference type="ARBA" id="ARBA00004275"/>
    </source>
</evidence>
<protein>
    <recommendedName>
        <fullName evidence="12">Acyl-coenzyme A oxidase</fullName>
    </recommendedName>
</protein>
<evidence type="ECO:0000259" key="16">
    <source>
        <dbReference type="Pfam" id="PF02770"/>
    </source>
</evidence>
<comment type="subcellular location">
    <subcellularLocation>
        <location evidence="3">Peroxisome</location>
    </subcellularLocation>
</comment>
<dbReference type="HOGENOM" id="CLU_014629_3_1_1"/>
<dbReference type="PANTHER" id="PTHR10909">
    <property type="entry name" value="ELECTRON TRANSPORT OXIDOREDUCTASE"/>
    <property type="match status" value="1"/>
</dbReference>
<reference evidence="19 21" key="2">
    <citation type="journal article" date="2013" name="Nature">
        <title>Insights into bilaterian evolution from three spiralian genomes.</title>
        <authorList>
            <person name="Simakov O."/>
            <person name="Marletaz F."/>
            <person name="Cho S.J."/>
            <person name="Edsinger-Gonzales E."/>
            <person name="Havlak P."/>
            <person name="Hellsten U."/>
            <person name="Kuo D.H."/>
            <person name="Larsson T."/>
            <person name="Lv J."/>
            <person name="Arendt D."/>
            <person name="Savage R."/>
            <person name="Osoegawa K."/>
            <person name="de Jong P."/>
            <person name="Grimwood J."/>
            <person name="Chapman J.A."/>
            <person name="Shapiro H."/>
            <person name="Aerts A."/>
            <person name="Otillar R.P."/>
            <person name="Terry A.Y."/>
            <person name="Boore J.L."/>
            <person name="Grigoriev I.V."/>
            <person name="Lindberg D.R."/>
            <person name="Seaver E.C."/>
            <person name="Weisblat D.A."/>
            <person name="Putnam N.H."/>
            <person name="Rokhsar D.S."/>
        </authorList>
    </citation>
    <scope>NUCLEOTIDE SEQUENCE</scope>
</reference>
<dbReference type="InterPro" id="IPR046373">
    <property type="entry name" value="Acyl-CoA_Oxase/DH_mid-dom_sf"/>
</dbReference>
<proteinExistence type="inferred from homology"/>
<dbReference type="Pfam" id="PF22924">
    <property type="entry name" value="ACOX_C_alpha1"/>
    <property type="match status" value="1"/>
</dbReference>
<dbReference type="GO" id="GO:0033540">
    <property type="term" value="P:fatty acid beta-oxidation using acyl-CoA oxidase"/>
    <property type="evidence" value="ECO:0000318"/>
    <property type="project" value="GO_Central"/>
</dbReference>
<comment type="similarity">
    <text evidence="5 12">Belongs to the acyl-CoA oxidase family.</text>
</comment>
<evidence type="ECO:0000259" key="18">
    <source>
        <dbReference type="Pfam" id="PF22924"/>
    </source>
</evidence>
<dbReference type="GO" id="GO:0071949">
    <property type="term" value="F:FAD binding"/>
    <property type="evidence" value="ECO:0007669"/>
    <property type="project" value="InterPro"/>
</dbReference>
<dbReference type="GeneID" id="20211218"/>
<evidence type="ECO:0000256" key="4">
    <source>
        <dbReference type="ARBA" id="ARBA00004846"/>
    </source>
</evidence>
<feature type="binding site" evidence="14">
    <location>
        <position position="150"/>
    </location>
    <ligand>
        <name>FAD</name>
        <dbReference type="ChEBI" id="CHEBI:57692"/>
    </ligand>
</feature>
<dbReference type="GO" id="GO:0050660">
    <property type="term" value="F:flavin adenine dinucleotide binding"/>
    <property type="evidence" value="ECO:0000318"/>
    <property type="project" value="GO_Central"/>
</dbReference>
<dbReference type="GO" id="GO:0003997">
    <property type="term" value="F:acyl-CoA oxidase activity"/>
    <property type="evidence" value="ECO:0000318"/>
    <property type="project" value="GO_Central"/>
</dbReference>
<dbReference type="InParanoid" id="T1FQX1"/>
<dbReference type="RefSeq" id="XP_009025697.1">
    <property type="nucleotide sequence ID" value="XM_009027449.1"/>
</dbReference>
<dbReference type="InterPro" id="IPR029320">
    <property type="entry name" value="Acyl-CoA_ox_N"/>
</dbReference>
<comment type="pathway">
    <text evidence="4">Lipid metabolism; peroxisomal fatty acid beta-oxidation.</text>
</comment>
<dbReference type="InterPro" id="IPR009100">
    <property type="entry name" value="AcylCoA_DH/oxidase_NM_dom_sf"/>
</dbReference>
<sequence>MRTSAIDIEKKMNPLLESERKKNSFDVEEMTNVLDGGKIATERRRFIEKLAFTDVELWGPDVRHMTREELFLEMTRRHVEAIKKCKKYNLTDAVDVTNFQRSVLNTYVTGLSLHQLVFVPMLKLQSSEEQLRDWLPLVDSFKMIGCYAQTELGHGTYIRGIETSATYDPQTEEFILNSPSISSIKWWIGGLGKTANYALILAQLYTDDVNRGVHAFLVQIRDHNHMPMQGITLGDIGPKLGLNSVDNGFLKLSHVRIPRNNMLMRYSKVLKDGTFVAPSNTRLLYGGMLQARIDLSDDAIYVICLSITVVIRYSCVRLQCSMQNDQAECQIVSYQTQQNKLFPILSSAYAYRLAFPAINQWLTSATNMVDQGDVSDLGEAHALSSAMKVLLTTKSANFVETCRLSCGGHGYLDGSSLPVFYRNIVATVTAEGEVSVLLLQTARFLVKTFVKLQQSSNMQLSPFTSYLLNQSRARNEPKKLSSFNLESLVDAYQYRSYRLLSAVCERMNTLNAKERANKFYVWNACSVDLVHSSLAHIECVIATVLVQQLSGNSNNNVMTSSSPSPSCLSCSSDVRRVLTNLCRLYLLNGLFESSADLLQFSYLDPDQVTSMKLEMYNLYDVIRPDVVSLVDAMDFDDRHLKSVLGTYCGHVYEELYQWAQKSKLNETQVHPSFHKYVKPTRELFVSKM</sequence>
<dbReference type="Pfam" id="PF02770">
    <property type="entry name" value="Acyl-CoA_dh_M"/>
    <property type="match status" value="1"/>
</dbReference>
<evidence type="ECO:0000256" key="7">
    <source>
        <dbReference type="ARBA" id="ARBA00022827"/>
    </source>
</evidence>
<evidence type="ECO:0000256" key="13">
    <source>
        <dbReference type="PIRSR" id="PIRSR000168-1"/>
    </source>
</evidence>
<keyword evidence="21" id="KW-1185">Reference proteome</keyword>
<dbReference type="AlphaFoldDB" id="T1FQX1"/>
<evidence type="ECO:0000313" key="21">
    <source>
        <dbReference type="Proteomes" id="UP000015101"/>
    </source>
</evidence>
<dbReference type="Gene3D" id="1.20.140.10">
    <property type="entry name" value="Butyryl-CoA Dehydrogenase, subunit A, domain 3"/>
    <property type="match status" value="2"/>
</dbReference>
<evidence type="ECO:0000259" key="15">
    <source>
        <dbReference type="Pfam" id="PF01756"/>
    </source>
</evidence>
<dbReference type="KEGG" id="hro:HELRODRAFT_189284"/>
<dbReference type="EMBL" id="KB097495">
    <property type="protein sequence ID" value="ESN96549.1"/>
    <property type="molecule type" value="Genomic_DNA"/>
</dbReference>
<evidence type="ECO:0000256" key="12">
    <source>
        <dbReference type="PIRNR" id="PIRNR000168"/>
    </source>
</evidence>
<feature type="binding site" evidence="14">
    <location>
        <position position="189"/>
    </location>
    <ligand>
        <name>FAD</name>
        <dbReference type="ChEBI" id="CHEBI:57692"/>
    </ligand>
</feature>
<dbReference type="FunFam" id="2.40.110.10:FF:000003">
    <property type="entry name" value="Acyl-coenzyme A oxidase"/>
    <property type="match status" value="1"/>
</dbReference>
<dbReference type="SUPFAM" id="SSF47203">
    <property type="entry name" value="Acyl-CoA dehydrogenase C-terminal domain-like"/>
    <property type="match status" value="2"/>
</dbReference>
<dbReference type="InterPro" id="IPR002655">
    <property type="entry name" value="Acyl-CoA_oxidase_C"/>
</dbReference>
<evidence type="ECO:0000259" key="17">
    <source>
        <dbReference type="Pfam" id="PF14749"/>
    </source>
</evidence>
<dbReference type="FunFam" id="1.20.140.10:FF:000013">
    <property type="entry name" value="Acyl-coenzyme A oxidase"/>
    <property type="match status" value="1"/>
</dbReference>
<dbReference type="CTD" id="20211218"/>
<keyword evidence="7 12" id="KW-0274">FAD</keyword>
<dbReference type="PIRSF" id="PIRSF000168">
    <property type="entry name" value="Acyl-CoA_oxidase"/>
    <property type="match status" value="1"/>
</dbReference>
<comment type="catalytic activity">
    <reaction evidence="1">
        <text>a 2,3-saturated acyl-CoA + O2 = a (2E)-enoyl-CoA + H2O2</text>
        <dbReference type="Rhea" id="RHEA:38959"/>
        <dbReference type="ChEBI" id="CHEBI:15379"/>
        <dbReference type="ChEBI" id="CHEBI:16240"/>
        <dbReference type="ChEBI" id="CHEBI:58856"/>
        <dbReference type="ChEBI" id="CHEBI:65111"/>
        <dbReference type="EC" id="1.3.3.6"/>
    </reaction>
</comment>
<dbReference type="InterPro" id="IPR037069">
    <property type="entry name" value="AcylCoA_DH/ox_N_sf"/>
</dbReference>
<dbReference type="OrthoDB" id="538336at2759"/>
<dbReference type="EMBL" id="AMQM01001409">
    <property type="status" value="NOT_ANNOTATED_CDS"/>
    <property type="molecule type" value="Genomic_DNA"/>
</dbReference>
<keyword evidence="8" id="KW-0276">Fatty acid metabolism</keyword>
<evidence type="ECO:0000256" key="8">
    <source>
        <dbReference type="ARBA" id="ARBA00022832"/>
    </source>
</evidence>
<dbReference type="GO" id="GO:0005777">
    <property type="term" value="C:peroxisome"/>
    <property type="evidence" value="ECO:0000318"/>
    <property type="project" value="GO_Central"/>
</dbReference>
<keyword evidence="11" id="KW-0576">Peroxisome</keyword>
<keyword evidence="9" id="KW-0560">Oxidoreductase</keyword>
<dbReference type="Proteomes" id="UP000015101">
    <property type="component" value="Unassembled WGS sequence"/>
</dbReference>
<dbReference type="InterPro" id="IPR055060">
    <property type="entry name" value="ACOX_C_alpha1"/>
</dbReference>
<dbReference type="PANTHER" id="PTHR10909:SF250">
    <property type="entry name" value="PEROXISOMAL ACYL-COENZYME A OXIDASE 1"/>
    <property type="match status" value="1"/>
</dbReference>
<evidence type="ECO:0000256" key="11">
    <source>
        <dbReference type="ARBA" id="ARBA00023140"/>
    </source>
</evidence>
<name>T1FQX1_HELRO</name>
<accession>T1FQX1</accession>
<evidence type="ECO:0000256" key="5">
    <source>
        <dbReference type="ARBA" id="ARBA00006288"/>
    </source>
</evidence>
<dbReference type="Gene3D" id="1.10.540.10">
    <property type="entry name" value="Acyl-CoA dehydrogenase/oxidase, N-terminal domain"/>
    <property type="match status" value="1"/>
</dbReference>
<reference evidence="20" key="3">
    <citation type="submission" date="2015-06" db="UniProtKB">
        <authorList>
            <consortium name="EnsemblMetazoa"/>
        </authorList>
    </citation>
    <scope>IDENTIFICATION</scope>
</reference>
<keyword evidence="10" id="KW-0443">Lipid metabolism</keyword>
<reference evidence="21" key="1">
    <citation type="submission" date="2012-12" db="EMBL/GenBank/DDBJ databases">
        <authorList>
            <person name="Hellsten U."/>
            <person name="Grimwood J."/>
            <person name="Chapman J.A."/>
            <person name="Shapiro H."/>
            <person name="Aerts A."/>
            <person name="Otillar R.P."/>
            <person name="Terry A.Y."/>
            <person name="Boore J.L."/>
            <person name="Simakov O."/>
            <person name="Marletaz F."/>
            <person name="Cho S.-J."/>
            <person name="Edsinger-Gonzales E."/>
            <person name="Havlak P."/>
            <person name="Kuo D.-H."/>
            <person name="Larsson T."/>
            <person name="Lv J."/>
            <person name="Arendt D."/>
            <person name="Savage R."/>
            <person name="Osoegawa K."/>
            <person name="de Jong P."/>
            <person name="Lindberg D.R."/>
            <person name="Seaver E.C."/>
            <person name="Weisblat D.A."/>
            <person name="Putnam N.H."/>
            <person name="Grigoriev I.V."/>
            <person name="Rokhsar D.S."/>
        </authorList>
    </citation>
    <scope>NUCLEOTIDE SEQUENCE</scope>
</reference>
<dbReference type="InterPro" id="IPR036250">
    <property type="entry name" value="AcylCo_DH-like_C"/>
</dbReference>
<dbReference type="InterPro" id="IPR012258">
    <property type="entry name" value="Acyl-CoA_oxidase"/>
</dbReference>
<evidence type="ECO:0000313" key="19">
    <source>
        <dbReference type="EMBL" id="ESN96549.1"/>
    </source>
</evidence>
<evidence type="ECO:0000256" key="1">
    <source>
        <dbReference type="ARBA" id="ARBA00001201"/>
    </source>
</evidence>
<dbReference type="Pfam" id="PF01756">
    <property type="entry name" value="ACOX"/>
    <property type="match status" value="1"/>
</dbReference>
<dbReference type="EnsemblMetazoa" id="HelroT189284">
    <property type="protein sequence ID" value="HelroP189284"/>
    <property type="gene ID" value="HelroG189284"/>
</dbReference>
<dbReference type="FunFam" id="1.10.540.10:FF:000006">
    <property type="entry name" value="Acyl-coenzyme A oxidase"/>
    <property type="match status" value="1"/>
</dbReference>
<evidence type="ECO:0000256" key="10">
    <source>
        <dbReference type="ARBA" id="ARBA00023098"/>
    </source>
</evidence>
<dbReference type="InterPro" id="IPR006091">
    <property type="entry name" value="Acyl-CoA_Oxase/DH_mid-dom"/>
</dbReference>
<evidence type="ECO:0000256" key="2">
    <source>
        <dbReference type="ARBA" id="ARBA00001974"/>
    </source>
</evidence>
<evidence type="ECO:0000256" key="14">
    <source>
        <dbReference type="PIRSR" id="PIRSR000168-2"/>
    </source>
</evidence>
<feature type="domain" description="Acyl-CoA oxidase/dehydrogenase middle" evidence="16">
    <location>
        <begin position="146"/>
        <end position="253"/>
    </location>
</feature>
<feature type="domain" description="Acyl-coenzyme A oxidase N-terminal" evidence="17">
    <location>
        <begin position="26"/>
        <end position="144"/>
    </location>
</feature>
<evidence type="ECO:0000313" key="20">
    <source>
        <dbReference type="EnsemblMetazoa" id="HelroP189284"/>
    </source>
</evidence>
<evidence type="ECO:0000256" key="6">
    <source>
        <dbReference type="ARBA" id="ARBA00022630"/>
    </source>
</evidence>
<dbReference type="OMA" id="ICTRFSA"/>
<comment type="cofactor">
    <cofactor evidence="2">
        <name>FAD</name>
        <dbReference type="ChEBI" id="CHEBI:57692"/>
    </cofactor>
</comment>
<feature type="domain" description="Acyl-CoA oxidase C-terminal" evidence="15">
    <location>
        <begin position="484"/>
        <end position="680"/>
    </location>
</feature>
<organism evidence="20 21">
    <name type="scientific">Helobdella robusta</name>
    <name type="common">Californian leech</name>
    <dbReference type="NCBI Taxonomy" id="6412"/>
    <lineage>
        <taxon>Eukaryota</taxon>
        <taxon>Metazoa</taxon>
        <taxon>Spiralia</taxon>
        <taxon>Lophotrochozoa</taxon>
        <taxon>Annelida</taxon>
        <taxon>Clitellata</taxon>
        <taxon>Hirudinea</taxon>
        <taxon>Rhynchobdellida</taxon>
        <taxon>Glossiphoniidae</taxon>
        <taxon>Helobdella</taxon>
    </lineage>
</organism>